<sequence length="264" mass="30036">MLSHLRVPAIEQSQVIEACTETEVVNNNSEIEIDCELHSSHVELVKPRDVDLQHLGADFVLNMLTEPKLTQVNVQYVMEAATTLITEAVKQKVQQAISFLQQSNVSMETDNHDRDALIPLLDYKEDPFVSLRNQYGQNNYIATHFGMIEPVRIALPLGAEDFGRHRTGRDQSFKVKDYFYVSLLTQLEKILNFTDVSDELMLRKPVKKNEFSYFENGFGLNVLLRPIVDDFKKLEEGVLMTIRGKQVTVRGTLAAVIADNLESH</sequence>
<accession>A0ABQ9Z0Q1</accession>
<keyword evidence="2" id="KW-1185">Reference proteome</keyword>
<reference evidence="1 2" key="1">
    <citation type="journal article" date="2023" name="Nucleic Acids Res.">
        <title>The hologenome of Daphnia magna reveals possible DNA methylation and microbiome-mediated evolution of the host genome.</title>
        <authorList>
            <person name="Chaturvedi A."/>
            <person name="Li X."/>
            <person name="Dhandapani V."/>
            <person name="Marshall H."/>
            <person name="Kissane S."/>
            <person name="Cuenca-Cambronero M."/>
            <person name="Asole G."/>
            <person name="Calvet F."/>
            <person name="Ruiz-Romero M."/>
            <person name="Marangio P."/>
            <person name="Guigo R."/>
            <person name="Rago D."/>
            <person name="Mirbahai L."/>
            <person name="Eastwood N."/>
            <person name="Colbourne J.K."/>
            <person name="Zhou J."/>
            <person name="Mallon E."/>
            <person name="Orsini L."/>
        </authorList>
    </citation>
    <scope>NUCLEOTIDE SEQUENCE [LARGE SCALE GENOMIC DNA]</scope>
    <source>
        <strain evidence="1">LRV0_1</strain>
    </source>
</reference>
<evidence type="ECO:0000313" key="1">
    <source>
        <dbReference type="EMBL" id="KAK4006399.1"/>
    </source>
</evidence>
<organism evidence="1 2">
    <name type="scientific">Daphnia magna</name>
    <dbReference type="NCBI Taxonomy" id="35525"/>
    <lineage>
        <taxon>Eukaryota</taxon>
        <taxon>Metazoa</taxon>
        <taxon>Ecdysozoa</taxon>
        <taxon>Arthropoda</taxon>
        <taxon>Crustacea</taxon>
        <taxon>Branchiopoda</taxon>
        <taxon>Diplostraca</taxon>
        <taxon>Cladocera</taxon>
        <taxon>Anomopoda</taxon>
        <taxon>Daphniidae</taxon>
        <taxon>Daphnia</taxon>
    </lineage>
</organism>
<comment type="caution">
    <text evidence="1">The sequence shown here is derived from an EMBL/GenBank/DDBJ whole genome shotgun (WGS) entry which is preliminary data.</text>
</comment>
<dbReference type="EMBL" id="JAOYFB010000002">
    <property type="protein sequence ID" value="KAK4006399.1"/>
    <property type="molecule type" value="Genomic_DNA"/>
</dbReference>
<name>A0ABQ9Z0Q1_9CRUS</name>
<proteinExistence type="predicted"/>
<evidence type="ECO:0000313" key="2">
    <source>
        <dbReference type="Proteomes" id="UP001234178"/>
    </source>
</evidence>
<protein>
    <submittedName>
        <fullName evidence="1">Uncharacterized protein</fullName>
    </submittedName>
</protein>
<dbReference type="Proteomes" id="UP001234178">
    <property type="component" value="Unassembled WGS sequence"/>
</dbReference>
<gene>
    <name evidence="1" type="ORF">OUZ56_011553</name>
</gene>